<gene>
    <name evidence="1" type="ORF">CFHF_19060</name>
</gene>
<evidence type="ECO:0008006" key="3">
    <source>
        <dbReference type="Google" id="ProtNLM"/>
    </source>
</evidence>
<accession>A0A2N5CQ12</accession>
<reference evidence="1 2" key="1">
    <citation type="submission" date="2017-12" db="EMBL/GenBank/DDBJ databases">
        <title>The genome sequence of Caulobacter flavus CGMCC1 15093.</title>
        <authorList>
            <person name="Gao J."/>
            <person name="Mao X."/>
            <person name="Sun J."/>
        </authorList>
    </citation>
    <scope>NUCLEOTIDE SEQUENCE [LARGE SCALE GENOMIC DNA]</scope>
    <source>
        <strain evidence="1 2">CGMCC1 15093</strain>
    </source>
</reference>
<sequence length="127" mass="13730">MQIEPADAWPAFAIRRGAYPEFYMRKFLASLIAVSAVLWAMPAAAHEEFPVSGKVLAITAKTIQIKAKEGDTVTLDLDNNTRVVQGGKRVTIKEVKVGQSVDVLGFGDSFSDLTAIDITILPPGKAR</sequence>
<protein>
    <recommendedName>
        <fullName evidence="3">DUF5666 domain-containing protein</fullName>
    </recommendedName>
</protein>
<proteinExistence type="predicted"/>
<name>A0A2N5CQ12_9CAUL</name>
<comment type="caution">
    <text evidence="1">The sequence shown here is derived from an EMBL/GenBank/DDBJ whole genome shotgun (WGS) entry which is preliminary data.</text>
</comment>
<evidence type="ECO:0000313" key="1">
    <source>
        <dbReference type="EMBL" id="PLR09237.1"/>
    </source>
</evidence>
<dbReference type="Proteomes" id="UP000234483">
    <property type="component" value="Unassembled WGS sequence"/>
</dbReference>
<organism evidence="1 2">
    <name type="scientific">Caulobacter flavus</name>
    <dbReference type="NCBI Taxonomy" id="1679497"/>
    <lineage>
        <taxon>Bacteria</taxon>
        <taxon>Pseudomonadati</taxon>
        <taxon>Pseudomonadota</taxon>
        <taxon>Alphaproteobacteria</taxon>
        <taxon>Caulobacterales</taxon>
        <taxon>Caulobacteraceae</taxon>
        <taxon>Caulobacter</taxon>
    </lineage>
</organism>
<dbReference type="AlphaFoldDB" id="A0A2N5CQ12"/>
<dbReference type="EMBL" id="PJRQ01000040">
    <property type="protein sequence ID" value="PLR09237.1"/>
    <property type="molecule type" value="Genomic_DNA"/>
</dbReference>
<evidence type="ECO:0000313" key="2">
    <source>
        <dbReference type="Proteomes" id="UP000234483"/>
    </source>
</evidence>